<organism evidence="2 3">
    <name type="scientific">Aeromicrobium choanae</name>
    <dbReference type="NCBI Taxonomy" id="1736691"/>
    <lineage>
        <taxon>Bacteria</taxon>
        <taxon>Bacillati</taxon>
        <taxon>Actinomycetota</taxon>
        <taxon>Actinomycetes</taxon>
        <taxon>Propionibacteriales</taxon>
        <taxon>Nocardioidaceae</taxon>
        <taxon>Aeromicrobium</taxon>
    </lineage>
</organism>
<evidence type="ECO:0000313" key="3">
    <source>
        <dbReference type="Proteomes" id="UP000191040"/>
    </source>
</evidence>
<keyword evidence="3" id="KW-1185">Reference proteome</keyword>
<dbReference type="Gene3D" id="3.20.20.190">
    <property type="entry name" value="Phosphatidylinositol (PI) phosphodiesterase"/>
    <property type="match status" value="1"/>
</dbReference>
<gene>
    <name evidence="2" type="ORF">SAMN06295964_3264</name>
</gene>
<dbReference type="SUPFAM" id="SSF51695">
    <property type="entry name" value="PLC-like phosphodiesterases"/>
    <property type="match status" value="1"/>
</dbReference>
<evidence type="ECO:0000313" key="2">
    <source>
        <dbReference type="EMBL" id="SKB10338.1"/>
    </source>
</evidence>
<dbReference type="PANTHER" id="PTHR43805">
    <property type="entry name" value="GLYCEROPHOSPHORYL DIESTER PHOSPHODIESTERASE"/>
    <property type="match status" value="1"/>
</dbReference>
<proteinExistence type="predicted"/>
<dbReference type="Proteomes" id="UP000191040">
    <property type="component" value="Chromosome I"/>
</dbReference>
<reference evidence="3" key="1">
    <citation type="submission" date="2017-02" db="EMBL/GenBank/DDBJ databases">
        <authorList>
            <person name="Varghese N."/>
            <person name="Submissions S."/>
        </authorList>
    </citation>
    <scope>NUCLEOTIDE SEQUENCE [LARGE SCALE GENOMIC DNA]</scope>
    <source>
        <strain evidence="3">9H-4</strain>
    </source>
</reference>
<sequence length="253" mass="28432">MRTPPYLEPAPPIAFAHRGGATVEENLGIENSLAAFTHAYDLGYRYMETDVRCSRDGVVYACHDAKLDRLLGRDTAIAELTSAEIDEALLGDREPIVRLQTLVEALPEARWNIDVKADDAVDATTDLVERLDILDRICLASFSHARLVRMRARLPRVVTSASSREVAQMVLTGRVPAAPLIFQVPVRHGRARVMTPRFLRRAHRAGKFVHVWTVDEPAEMHRLADLGVDGIMTDRTDLLRQVLQERGQWKEHA</sequence>
<feature type="domain" description="GP-PDE" evidence="1">
    <location>
        <begin position="12"/>
        <end position="243"/>
    </location>
</feature>
<dbReference type="AlphaFoldDB" id="A0A1T4Z8X8"/>
<dbReference type="PROSITE" id="PS51704">
    <property type="entry name" value="GP_PDE"/>
    <property type="match status" value="1"/>
</dbReference>
<dbReference type="STRING" id="1736691.SAMN06295964_3264"/>
<dbReference type="EMBL" id="LT796768">
    <property type="protein sequence ID" value="SKB10338.1"/>
    <property type="molecule type" value="Genomic_DNA"/>
</dbReference>
<dbReference type="GO" id="GO:0006629">
    <property type="term" value="P:lipid metabolic process"/>
    <property type="evidence" value="ECO:0007669"/>
    <property type="project" value="InterPro"/>
</dbReference>
<dbReference type="Pfam" id="PF03009">
    <property type="entry name" value="GDPD"/>
    <property type="match status" value="1"/>
</dbReference>
<name>A0A1T4Z8X8_9ACTN</name>
<dbReference type="InterPro" id="IPR030395">
    <property type="entry name" value="GP_PDE_dom"/>
</dbReference>
<dbReference type="InterPro" id="IPR017946">
    <property type="entry name" value="PLC-like_Pdiesterase_TIM-brl"/>
</dbReference>
<accession>A0A1T4Z8X8</accession>
<dbReference type="GO" id="GO:0008081">
    <property type="term" value="F:phosphoric diester hydrolase activity"/>
    <property type="evidence" value="ECO:0007669"/>
    <property type="project" value="InterPro"/>
</dbReference>
<protein>
    <submittedName>
        <fullName evidence="2">Glycerophosphoryl diester phosphodiesterase</fullName>
    </submittedName>
</protein>
<dbReference type="RefSeq" id="WP_078701125.1">
    <property type="nucleotide sequence ID" value="NZ_LT796768.1"/>
</dbReference>
<dbReference type="PANTHER" id="PTHR43805:SF1">
    <property type="entry name" value="GP-PDE DOMAIN-CONTAINING PROTEIN"/>
    <property type="match status" value="1"/>
</dbReference>
<evidence type="ECO:0000259" key="1">
    <source>
        <dbReference type="PROSITE" id="PS51704"/>
    </source>
</evidence>